<keyword evidence="2" id="KW-1185">Reference proteome</keyword>
<dbReference type="InterPro" id="IPR016187">
    <property type="entry name" value="CTDL_fold"/>
</dbReference>
<protein>
    <recommendedName>
        <fullName evidence="3">C-type lectin domain-containing protein</fullName>
    </recommendedName>
</protein>
<comment type="caution">
    <text evidence="1">The sequence shown here is derived from an EMBL/GenBank/DDBJ whole genome shotgun (WGS) entry which is preliminary data.</text>
</comment>
<dbReference type="EMBL" id="JAXCGZ010021532">
    <property type="protein sequence ID" value="KAK7049771.1"/>
    <property type="molecule type" value="Genomic_DNA"/>
</dbReference>
<dbReference type="CDD" id="cd00037">
    <property type="entry name" value="CLECT"/>
    <property type="match status" value="1"/>
</dbReference>
<proteinExistence type="predicted"/>
<organism evidence="1 2">
    <name type="scientific">Halocaridina rubra</name>
    <name type="common">Hawaiian red shrimp</name>
    <dbReference type="NCBI Taxonomy" id="373956"/>
    <lineage>
        <taxon>Eukaryota</taxon>
        <taxon>Metazoa</taxon>
        <taxon>Ecdysozoa</taxon>
        <taxon>Arthropoda</taxon>
        <taxon>Crustacea</taxon>
        <taxon>Multicrustacea</taxon>
        <taxon>Malacostraca</taxon>
        <taxon>Eumalacostraca</taxon>
        <taxon>Eucarida</taxon>
        <taxon>Decapoda</taxon>
        <taxon>Pleocyemata</taxon>
        <taxon>Caridea</taxon>
        <taxon>Atyoidea</taxon>
        <taxon>Atyidae</taxon>
        <taxon>Halocaridina</taxon>
    </lineage>
</organism>
<dbReference type="SUPFAM" id="SSF56436">
    <property type="entry name" value="C-type lectin-like"/>
    <property type="match status" value="2"/>
</dbReference>
<feature type="non-terminal residue" evidence="1">
    <location>
        <position position="152"/>
    </location>
</feature>
<reference evidence="1 2" key="1">
    <citation type="submission" date="2023-11" db="EMBL/GenBank/DDBJ databases">
        <title>Halocaridina rubra genome assembly.</title>
        <authorList>
            <person name="Smith C."/>
        </authorList>
    </citation>
    <scope>NUCLEOTIDE SEQUENCE [LARGE SCALE GENOMIC DNA]</scope>
    <source>
        <strain evidence="1">EP-1</strain>
        <tissue evidence="1">Whole</tissue>
    </source>
</reference>
<accession>A0AAN8ZQ84</accession>
<dbReference type="AlphaFoldDB" id="A0AAN8ZQ84"/>
<sequence length="152" mass="17980">MVSKTGFYGQWSFSFWQDNAWRFVSDGREVSPDVWDVGYPIMKKEKQCGLYRASTKRLINVDCDDRYYYLCIYKTKPHCPPGYHAFGWSSVCMQLTPFKVNYTNAQSHCERWGGEIVSPRHTDAYNKQYSLTYHYNPGINIHNWQDGNDWTM</sequence>
<dbReference type="Proteomes" id="UP001381693">
    <property type="component" value="Unassembled WGS sequence"/>
</dbReference>
<evidence type="ECO:0000313" key="2">
    <source>
        <dbReference type="Proteomes" id="UP001381693"/>
    </source>
</evidence>
<name>A0AAN8ZQ84_HALRR</name>
<dbReference type="Gene3D" id="3.10.100.10">
    <property type="entry name" value="Mannose-Binding Protein A, subunit A"/>
    <property type="match status" value="1"/>
</dbReference>
<evidence type="ECO:0000313" key="1">
    <source>
        <dbReference type="EMBL" id="KAK7049771.1"/>
    </source>
</evidence>
<dbReference type="InterPro" id="IPR016186">
    <property type="entry name" value="C-type_lectin-like/link_sf"/>
</dbReference>
<evidence type="ECO:0008006" key="3">
    <source>
        <dbReference type="Google" id="ProtNLM"/>
    </source>
</evidence>
<gene>
    <name evidence="1" type="ORF">SK128_012102</name>
</gene>